<evidence type="ECO:0000256" key="1">
    <source>
        <dbReference type="SAM" id="Phobius"/>
    </source>
</evidence>
<keyword evidence="1" id="KW-0472">Membrane</keyword>
<feature type="domain" description="IPT/TIG" evidence="2">
    <location>
        <begin position="642"/>
        <end position="711"/>
    </location>
</feature>
<evidence type="ECO:0000313" key="4">
    <source>
        <dbReference type="EMBL" id="GMH61218.1"/>
    </source>
</evidence>
<dbReference type="InterPro" id="IPR014756">
    <property type="entry name" value="Ig_E-set"/>
</dbReference>
<organism evidence="4 5">
    <name type="scientific">Triparma retinervis</name>
    <dbReference type="NCBI Taxonomy" id="2557542"/>
    <lineage>
        <taxon>Eukaryota</taxon>
        <taxon>Sar</taxon>
        <taxon>Stramenopiles</taxon>
        <taxon>Ochrophyta</taxon>
        <taxon>Bolidophyceae</taxon>
        <taxon>Parmales</taxon>
        <taxon>Triparmaceae</taxon>
        <taxon>Triparma</taxon>
    </lineage>
</organism>
<keyword evidence="1" id="KW-1133">Transmembrane helix</keyword>
<dbReference type="SUPFAM" id="SSF57184">
    <property type="entry name" value="Growth factor receptor domain"/>
    <property type="match status" value="3"/>
</dbReference>
<reference evidence="4" key="1">
    <citation type="submission" date="2022-07" db="EMBL/GenBank/DDBJ databases">
        <title>Genome analysis of Parmales, a sister group of diatoms, reveals the evolutionary specialization of diatoms from phago-mixotrophs to photoautotrophs.</title>
        <authorList>
            <person name="Ban H."/>
            <person name="Sato S."/>
            <person name="Yoshikawa S."/>
            <person name="Kazumasa Y."/>
            <person name="Nakamura Y."/>
            <person name="Ichinomiya M."/>
            <person name="Saitoh K."/>
            <person name="Sato N."/>
            <person name="Blanc-Mathieu R."/>
            <person name="Endo H."/>
            <person name="Kuwata A."/>
            <person name="Ogata H."/>
        </authorList>
    </citation>
    <scope>NUCLEOTIDE SEQUENCE</scope>
</reference>
<gene>
    <name evidence="4" type="ORF">TrRE_jg7945</name>
</gene>
<feature type="transmembrane region" description="Helical" evidence="1">
    <location>
        <begin position="1191"/>
        <end position="1215"/>
    </location>
</feature>
<dbReference type="InterPro" id="IPR009030">
    <property type="entry name" value="Growth_fac_rcpt_cys_sf"/>
</dbReference>
<accession>A0A9W7E0A3</accession>
<sequence length="1372" mass="144102">MCSSGIELSIASDLAIGLKDDSTTDAFSDGYAKLNYLVRSENGESFKDLILSGTNADIKISPADGTDFHGDAVSPTSCVFTVMNTEEQASLTLKLLDFEGFQTQHGVIRAQNARVTLTMVNFNLNVASSYGGSVLTLLDGSIATLNHCDLIDNEGFEGGKWGSILVGGGASTGATATFIAVPASSDPAPGSTLTMTGCRLNAAGLTQTNHRDICVLDKPTTLASDAKPQISVSGCSEGHAREVASPGTPKETLAIRTETSNNPVLVSVGFTEESITNGKIRSWTCTPCELGFYRDGSSDDCRKCPTGTYGTGTALTSSDDCGRCPLGESTTAGSTASSASDCQMCAAGTHSTTPENGCTDCPPGSYSDSDGSQSCTECEAGKSSSDIASVSCTDCEAGKFSKETRSLECSNCPSGRYGNSGGAVNPMSDCIQCQPGKYSTSGGGTECSLCDVGSVAEKTGSAKCEMCRTGMIPNEVNTTCLQCGVGKYASRGDIECTACSANEVAPKPGSGACELCEDEEFVGGPIMQDCLGIEVDTVDIPASIDTEGGAEITVRGTGMDISIEFVVTVGGAVCNSKRRTTESITCSVPEGVGENNAITVTHPDRMMVSGTSQTTLTYAPPIVSTVQSAGCNDNSQGRVSGCPTLGGVTITVSGNNFGPSGSMVQIGGRMCDSVVHSSTNPHGELTCLLPAGVGAMLTVSVTAGAQMGESNLLTYLKPTVHSIEGCPLGENGVMACPRISDGTDIILTVTGENFGPRQSFVLIGGVLADQASMKTSDDPQNVSKIVLPNGSGLWQKVSVLQNGGIIGPGVSLLDYEMCDVSTYNKYNRTAGHMTCVTCEEGKYTNQKESMSCKTCPVDHYTDGPDSCLECPDYMESPAKSFGISSCTCKATFVLDGGKCMCPPGTWLDETSELCKPCAMNYYQPNNNVGSCWQCDNWLDGSVTMNVGSNSTSMCKCKVNYYNNGNGTCTDCVSGMNCTVAGTRLDTLELEEGYWRPSVSSVDIRTCPKDDLCTGGVKSEICPEYNRGPYCLVCDDGAGGNWESVCHSCDESNEALSQVAIYFAIIVAILLVVGFLFKKCVPRKSQKSLQIMFKIVFAGSQILSAIPDVFDIKLPSQFEDFLAQMSIINLEVFGQLAASCIASINFWDLLFWTTILPLIVIAVLVACYIVHLTVIMAKNVGAAEARSSAKHLWVSLLFLCTYISYPGASIAIFSVFPCDFIEGKRYLKADYSIRDNLLACFQQVNQYLVLCCVMLILTNSATDGGTGSLSVFMIFLYTASGISMLVIGALEIMNEVGESSESIKHREHEFNITDYVTHGGKRNSVVNKNVGVRSGGGSGGGAGGGGVELDGVEMTENPMKKRGGTATEKGVMV</sequence>
<dbReference type="Gene3D" id="2.10.50.10">
    <property type="entry name" value="Tumor Necrosis Factor Receptor, subunit A, domain 2"/>
    <property type="match status" value="4"/>
</dbReference>
<feature type="transmembrane region" description="Helical" evidence="1">
    <location>
        <begin position="1058"/>
        <end position="1076"/>
    </location>
</feature>
<keyword evidence="1" id="KW-0812">Transmembrane</keyword>
<evidence type="ECO:0000259" key="3">
    <source>
        <dbReference type="Pfam" id="PF07699"/>
    </source>
</evidence>
<keyword evidence="5" id="KW-1185">Reference proteome</keyword>
<evidence type="ECO:0000313" key="5">
    <source>
        <dbReference type="Proteomes" id="UP001165082"/>
    </source>
</evidence>
<name>A0A9W7E0A3_9STRA</name>
<proteinExistence type="predicted"/>
<dbReference type="EMBL" id="BRXZ01001064">
    <property type="protein sequence ID" value="GMH61218.1"/>
    <property type="molecule type" value="Genomic_DNA"/>
</dbReference>
<evidence type="ECO:0000259" key="2">
    <source>
        <dbReference type="Pfam" id="PF01833"/>
    </source>
</evidence>
<feature type="domain" description="Tyrosine-protein kinase ephrin type A/B receptor-like" evidence="3">
    <location>
        <begin position="904"/>
        <end position="954"/>
    </location>
</feature>
<dbReference type="InterPro" id="IPR002909">
    <property type="entry name" value="IPT_dom"/>
</dbReference>
<dbReference type="Pfam" id="PF07699">
    <property type="entry name" value="Ephrin_rec_like"/>
    <property type="match status" value="3"/>
</dbReference>
<feature type="domain" description="IPT/TIG" evidence="2">
    <location>
        <begin position="541"/>
        <end position="618"/>
    </location>
</feature>
<dbReference type="InterPro" id="IPR013783">
    <property type="entry name" value="Ig-like_fold"/>
</dbReference>
<dbReference type="Proteomes" id="UP001165082">
    <property type="component" value="Unassembled WGS sequence"/>
</dbReference>
<dbReference type="SUPFAM" id="SSF81296">
    <property type="entry name" value="E set domains"/>
    <property type="match status" value="2"/>
</dbReference>
<feature type="domain" description="Tyrosine-protein kinase ephrin type A/B receptor-like" evidence="3">
    <location>
        <begin position="385"/>
        <end position="425"/>
    </location>
</feature>
<feature type="transmembrane region" description="Helical" evidence="1">
    <location>
        <begin position="1236"/>
        <end position="1256"/>
    </location>
</feature>
<comment type="caution">
    <text evidence="4">The sequence shown here is derived from an EMBL/GenBank/DDBJ whole genome shotgun (WGS) entry which is preliminary data.</text>
</comment>
<dbReference type="Gene3D" id="2.60.40.10">
    <property type="entry name" value="Immunoglobulins"/>
    <property type="match status" value="2"/>
</dbReference>
<dbReference type="OrthoDB" id="5950997at2759"/>
<evidence type="ECO:0008006" key="6">
    <source>
        <dbReference type="Google" id="ProtNLM"/>
    </source>
</evidence>
<dbReference type="Pfam" id="PF01833">
    <property type="entry name" value="TIG"/>
    <property type="match status" value="2"/>
</dbReference>
<feature type="transmembrane region" description="Helical" evidence="1">
    <location>
        <begin position="1268"/>
        <end position="1289"/>
    </location>
</feature>
<feature type="domain" description="Tyrosine-protein kinase ephrin type A/B receptor-like" evidence="3">
    <location>
        <begin position="830"/>
        <end position="865"/>
    </location>
</feature>
<dbReference type="PANTHER" id="PTHR46967">
    <property type="entry name" value="INSULIN-LIKE GROWTH FACTOR BINDING PROTEIN,N-TERMINAL"/>
    <property type="match status" value="1"/>
</dbReference>
<dbReference type="InterPro" id="IPR011641">
    <property type="entry name" value="Tyr-kin_ephrin_A/B_rcpt-like"/>
</dbReference>
<dbReference type="SMART" id="SM01411">
    <property type="entry name" value="Ephrin_rec_like"/>
    <property type="match status" value="6"/>
</dbReference>
<protein>
    <recommendedName>
        <fullName evidence="6">Tyrosine-protein kinase ephrin type A/B receptor-like domain-containing protein</fullName>
    </recommendedName>
</protein>
<dbReference type="CDD" id="cd00603">
    <property type="entry name" value="IPT_PCSR"/>
    <property type="match status" value="2"/>
</dbReference>
<dbReference type="PANTHER" id="PTHR46967:SF2">
    <property type="entry name" value="SUSHI, VON WILLEBRAND FACTOR TYPE A, EGF AND PENTRAXIN DOMAIN-CONTAINING PROTEIN 1-LIKE"/>
    <property type="match status" value="1"/>
</dbReference>
<feature type="transmembrane region" description="Helical" evidence="1">
    <location>
        <begin position="1148"/>
        <end position="1171"/>
    </location>
</feature>